<evidence type="ECO:0000256" key="1">
    <source>
        <dbReference type="SAM" id="MobiDB-lite"/>
    </source>
</evidence>
<dbReference type="AlphaFoldDB" id="A0A9P5ZPB0"/>
<feature type="compositionally biased region" description="Low complexity" evidence="1">
    <location>
        <begin position="524"/>
        <end position="536"/>
    </location>
</feature>
<reference evidence="3" key="1">
    <citation type="submission" date="2020-11" db="EMBL/GenBank/DDBJ databases">
        <authorList>
            <consortium name="DOE Joint Genome Institute"/>
            <person name="Ahrendt S."/>
            <person name="Riley R."/>
            <person name="Andreopoulos W."/>
            <person name="Labutti K."/>
            <person name="Pangilinan J."/>
            <person name="Ruiz-Duenas F.J."/>
            <person name="Barrasa J.M."/>
            <person name="Sanchez-Garcia M."/>
            <person name="Camarero S."/>
            <person name="Miyauchi S."/>
            <person name="Serrano A."/>
            <person name="Linde D."/>
            <person name="Babiker R."/>
            <person name="Drula E."/>
            <person name="Ayuso-Fernandez I."/>
            <person name="Pacheco R."/>
            <person name="Padilla G."/>
            <person name="Ferreira P."/>
            <person name="Barriuso J."/>
            <person name="Kellner H."/>
            <person name="Castanera R."/>
            <person name="Alfaro M."/>
            <person name="Ramirez L."/>
            <person name="Pisabarro A.G."/>
            <person name="Kuo A."/>
            <person name="Tritt A."/>
            <person name="Lipzen A."/>
            <person name="He G."/>
            <person name="Yan M."/>
            <person name="Ng V."/>
            <person name="Cullen D."/>
            <person name="Martin F."/>
            <person name="Rosso M.-N."/>
            <person name="Henrissat B."/>
            <person name="Hibbett D."/>
            <person name="Martinez A.T."/>
            <person name="Grigoriev I.V."/>
        </authorList>
    </citation>
    <scope>NUCLEOTIDE SEQUENCE</scope>
    <source>
        <strain evidence="3">ATCC 90797</strain>
    </source>
</reference>
<accession>A0A9P5ZPB0</accession>
<keyword evidence="2" id="KW-1133">Transmembrane helix</keyword>
<feature type="compositionally biased region" description="Polar residues" evidence="1">
    <location>
        <begin position="352"/>
        <end position="376"/>
    </location>
</feature>
<protein>
    <submittedName>
        <fullName evidence="3">Uncharacterized protein</fullName>
    </submittedName>
</protein>
<evidence type="ECO:0000256" key="2">
    <source>
        <dbReference type="SAM" id="Phobius"/>
    </source>
</evidence>
<keyword evidence="2" id="KW-0812">Transmembrane</keyword>
<dbReference type="EMBL" id="MU154655">
    <property type="protein sequence ID" value="KAF9489914.1"/>
    <property type="molecule type" value="Genomic_DNA"/>
</dbReference>
<dbReference type="OrthoDB" id="3363836at2759"/>
<gene>
    <name evidence="3" type="ORF">BDN71DRAFT_247496</name>
</gene>
<feature type="region of interest" description="Disordered" evidence="1">
    <location>
        <begin position="521"/>
        <end position="550"/>
    </location>
</feature>
<dbReference type="Proteomes" id="UP000807025">
    <property type="component" value="Unassembled WGS sequence"/>
</dbReference>
<evidence type="ECO:0000313" key="4">
    <source>
        <dbReference type="Proteomes" id="UP000807025"/>
    </source>
</evidence>
<organism evidence="3 4">
    <name type="scientific">Pleurotus eryngii</name>
    <name type="common">Boletus of the steppes</name>
    <dbReference type="NCBI Taxonomy" id="5323"/>
    <lineage>
        <taxon>Eukaryota</taxon>
        <taxon>Fungi</taxon>
        <taxon>Dikarya</taxon>
        <taxon>Basidiomycota</taxon>
        <taxon>Agaricomycotina</taxon>
        <taxon>Agaricomycetes</taxon>
        <taxon>Agaricomycetidae</taxon>
        <taxon>Agaricales</taxon>
        <taxon>Pleurotineae</taxon>
        <taxon>Pleurotaceae</taxon>
        <taxon>Pleurotus</taxon>
    </lineage>
</organism>
<comment type="caution">
    <text evidence="3">The sequence shown here is derived from an EMBL/GenBank/DDBJ whole genome shotgun (WGS) entry which is preliminary data.</text>
</comment>
<sequence length="623" mass="66157">MAKRWAKRAPSASCTTGGFMTSPSQGQSFSFPGTDHLTVSWDSSCLTADLLDIYLYAFSTHNNTGSTQTNADSTRIHLYTSVPNALSSYNAPVKPKWWNATAVPNTSVSLQLLILPKGDPIFMNSLPAGPVFAATYVPPADGSVPPEVDWKIQDLDGGVSDFSVVNNPDGSVKPVIEPKKGLSAGSKAAAALVPLLFVIFAGIGYYVWRKRKASRDERKRFSEMVDKRMSVISRDWTSMSAKGGMEGIRASLYGEKGMNEAMKNSVYGEAAANPALAEYQSHLRPGLRASTYSNGDRKSRVSFADGTRPSVDRKSRISFAETTRPSMDRTSRYGTGRASRAFHTAFTVDVPSQQRGFGSASPVSHLTTASNAASNGHSKKSLEFPNPYSGDDYSEEGSAKKRIGGTNVGSSASKEDDDSMVPALRLMRKGSKQTSPTTGKAASDEASDELLFSPSQFQFDSNANTNNVVTVPPPAHGSSSNEFVSPRSPGPVGMMPSMNSMAATPDSVMSPDALLRAYAERRATSSQASPSSTPVSGVRGGNNTPAPLVISSPISASTPYNLSSPITPNYNASNNMRTLYSPAGTGNRAGVGAAKAQMQSQPVSRESVYSVGMNEEDAYGGHV</sequence>
<name>A0A9P5ZPB0_PLEER</name>
<feature type="region of interest" description="Disordered" evidence="1">
    <location>
        <begin position="287"/>
        <end position="314"/>
    </location>
</feature>
<keyword evidence="4" id="KW-1185">Reference proteome</keyword>
<feature type="region of interest" description="Disordered" evidence="1">
    <location>
        <begin position="352"/>
        <end position="447"/>
    </location>
</feature>
<feature type="region of interest" description="Disordered" evidence="1">
    <location>
        <begin position="463"/>
        <end position="506"/>
    </location>
</feature>
<proteinExistence type="predicted"/>
<feature type="transmembrane region" description="Helical" evidence="2">
    <location>
        <begin position="188"/>
        <end position="208"/>
    </location>
</feature>
<evidence type="ECO:0000313" key="3">
    <source>
        <dbReference type="EMBL" id="KAF9489914.1"/>
    </source>
</evidence>
<keyword evidence="2" id="KW-0472">Membrane</keyword>